<dbReference type="Proteomes" id="UP001157006">
    <property type="component" value="Chromosome 1L"/>
</dbReference>
<reference evidence="2 3" key="1">
    <citation type="submission" date="2023-01" db="EMBL/GenBank/DDBJ databases">
        <authorList>
            <person name="Kreplak J."/>
        </authorList>
    </citation>
    <scope>NUCLEOTIDE SEQUENCE [LARGE SCALE GENOMIC DNA]</scope>
</reference>
<organism evidence="2 3">
    <name type="scientific">Vicia faba</name>
    <name type="common">Broad bean</name>
    <name type="synonym">Faba vulgaris</name>
    <dbReference type="NCBI Taxonomy" id="3906"/>
    <lineage>
        <taxon>Eukaryota</taxon>
        <taxon>Viridiplantae</taxon>
        <taxon>Streptophyta</taxon>
        <taxon>Embryophyta</taxon>
        <taxon>Tracheophyta</taxon>
        <taxon>Spermatophyta</taxon>
        <taxon>Magnoliopsida</taxon>
        <taxon>eudicotyledons</taxon>
        <taxon>Gunneridae</taxon>
        <taxon>Pentapetalae</taxon>
        <taxon>rosids</taxon>
        <taxon>fabids</taxon>
        <taxon>Fabales</taxon>
        <taxon>Fabaceae</taxon>
        <taxon>Papilionoideae</taxon>
        <taxon>50 kb inversion clade</taxon>
        <taxon>NPAAA clade</taxon>
        <taxon>Hologalegina</taxon>
        <taxon>IRL clade</taxon>
        <taxon>Fabeae</taxon>
        <taxon>Vicia</taxon>
    </lineage>
</organism>
<evidence type="ECO:0000313" key="2">
    <source>
        <dbReference type="EMBL" id="CAI8588801.1"/>
    </source>
</evidence>
<dbReference type="Pfam" id="PF11955">
    <property type="entry name" value="PORR"/>
    <property type="match status" value="1"/>
</dbReference>
<evidence type="ECO:0000259" key="1">
    <source>
        <dbReference type="Pfam" id="PF11955"/>
    </source>
</evidence>
<dbReference type="AlphaFoldDB" id="A0AAV0YS35"/>
<feature type="domain" description="PORR" evidence="1">
    <location>
        <begin position="24"/>
        <end position="101"/>
    </location>
</feature>
<dbReference type="PANTHER" id="PTHR31476:SF12">
    <property type="entry name" value="UBIQUITIN CARBOXYL-TERMINAL HYDROLASE FAMILY PROTEIN"/>
    <property type="match status" value="1"/>
</dbReference>
<gene>
    <name evidence="2" type="ORF">VFH_I365160</name>
</gene>
<accession>A0AAV0YS35</accession>
<evidence type="ECO:0000313" key="3">
    <source>
        <dbReference type="Proteomes" id="UP001157006"/>
    </source>
</evidence>
<dbReference type="EMBL" id="OX451736">
    <property type="protein sequence ID" value="CAI8588801.1"/>
    <property type="molecule type" value="Genomic_DNA"/>
</dbReference>
<dbReference type="PANTHER" id="PTHR31476">
    <property type="entry name" value="PROTEIN WHAT'S THIS FACTOR 1 HOMOLOG, CHLOROPLASTIC"/>
    <property type="match status" value="1"/>
</dbReference>
<protein>
    <recommendedName>
        <fullName evidence="1">PORR domain-containing protein</fullName>
    </recommendedName>
</protein>
<dbReference type="InterPro" id="IPR021099">
    <property type="entry name" value="PORR_domain"/>
</dbReference>
<name>A0AAV0YS35_VICFA</name>
<sequence>MIHSKDPSLDFIEIQFSLHFQHCLVPRCELEIVMRVKKLLMVSLNGTLHVHALRLMRRELGLPCDFRDYILGIYSYVFRLVDLEIVALVDWDDELGKARVEE</sequence>
<dbReference type="InterPro" id="IPR045040">
    <property type="entry name" value="PORR_fam"/>
</dbReference>
<dbReference type="GO" id="GO:0003723">
    <property type="term" value="F:RNA binding"/>
    <property type="evidence" value="ECO:0007669"/>
    <property type="project" value="InterPro"/>
</dbReference>
<keyword evidence="3" id="KW-1185">Reference proteome</keyword>
<proteinExistence type="predicted"/>